<accession>K9GKK4</accession>
<dbReference type="HOGENOM" id="CLU_1468666_0_0_1"/>
<evidence type="ECO:0008006" key="4">
    <source>
        <dbReference type="Google" id="ProtNLM"/>
    </source>
</evidence>
<dbReference type="VEuPathDB" id="FungiDB:PDIP_02740"/>
<dbReference type="OrthoDB" id="3439209at2759"/>
<dbReference type="AlphaFoldDB" id="K9GKK4"/>
<name>K9GKK4_PEND1</name>
<dbReference type="Proteomes" id="UP000009886">
    <property type="component" value="Unassembled WGS sequence"/>
</dbReference>
<gene>
    <name evidence="2" type="ORF">PDIP_02740</name>
</gene>
<evidence type="ECO:0000313" key="3">
    <source>
        <dbReference type="Proteomes" id="UP000009886"/>
    </source>
</evidence>
<dbReference type="GeneID" id="26228597"/>
<comment type="caution">
    <text evidence="2">The sequence shown here is derived from an EMBL/GenBank/DDBJ whole genome shotgun (WGS) entry which is preliminary data.</text>
</comment>
<feature type="compositionally biased region" description="Polar residues" evidence="1">
    <location>
        <begin position="1"/>
        <end position="14"/>
    </location>
</feature>
<reference evidence="3" key="1">
    <citation type="journal article" date="2012" name="BMC Genomics">
        <title>Genome sequence of the necrotrophic fungus Penicillium digitatum, the main postharvest pathogen of citrus.</title>
        <authorList>
            <person name="Marcet-Houben M."/>
            <person name="Ballester A.-R."/>
            <person name="de la Fuente B."/>
            <person name="Harries E."/>
            <person name="Marcos J.F."/>
            <person name="Gonzalez-Candelas L."/>
            <person name="Gabaldon T."/>
        </authorList>
    </citation>
    <scope>NUCLEOTIDE SEQUENCE [LARGE SCALE GENOMIC DNA]</scope>
    <source>
        <strain evidence="3">Pd1 / CECT 20795</strain>
    </source>
</reference>
<proteinExistence type="predicted"/>
<dbReference type="KEGG" id="pdp:PDIP_02740"/>
<feature type="compositionally biased region" description="Polar residues" evidence="1">
    <location>
        <begin position="22"/>
        <end position="35"/>
    </location>
</feature>
<evidence type="ECO:0000256" key="1">
    <source>
        <dbReference type="SAM" id="MobiDB-lite"/>
    </source>
</evidence>
<dbReference type="EMBL" id="AKCU01000024">
    <property type="protein sequence ID" value="EKV21797.1"/>
    <property type="molecule type" value="Genomic_DNA"/>
</dbReference>
<feature type="region of interest" description="Disordered" evidence="1">
    <location>
        <begin position="1"/>
        <end position="56"/>
    </location>
</feature>
<dbReference type="RefSeq" id="XP_014539023.2">
    <property type="nucleotide sequence ID" value="XM_014683537.2"/>
</dbReference>
<evidence type="ECO:0000313" key="2">
    <source>
        <dbReference type="EMBL" id="EKV21797.1"/>
    </source>
</evidence>
<organism evidence="2 3">
    <name type="scientific">Penicillium digitatum (strain Pd1 / CECT 20795)</name>
    <name type="common">Green mold</name>
    <dbReference type="NCBI Taxonomy" id="1170230"/>
    <lineage>
        <taxon>Eukaryota</taxon>
        <taxon>Fungi</taxon>
        <taxon>Dikarya</taxon>
        <taxon>Ascomycota</taxon>
        <taxon>Pezizomycotina</taxon>
        <taxon>Eurotiomycetes</taxon>
        <taxon>Eurotiomycetidae</taxon>
        <taxon>Eurotiales</taxon>
        <taxon>Aspergillaceae</taxon>
        <taxon>Penicillium</taxon>
    </lineage>
</organism>
<protein>
    <recommendedName>
        <fullName evidence="4">Myb-like domain-containing protein</fullName>
    </recommendedName>
</protein>
<sequence length="184" mass="20795">MYLPSTQLLSSDTEFGSPDQKLANSLSPSFSVSTNEEGQSPQQSGEEKGSIETSGHYSDERNTFLIDCKRRGLSYKDIKRVGGFKEAESTLRGRYRTLTKSKDQRVRKPKWQDKDIRLLCQAVIIHAESHDAYSSLTKASMNMNEPPKVSWKKVAEHIWAKGGSYHFGNATCKKKWCEINSITL</sequence>